<comment type="caution">
    <text evidence="4">The sequence shown here is derived from an EMBL/GenBank/DDBJ whole genome shotgun (WGS) entry which is preliminary data.</text>
</comment>
<evidence type="ECO:0000256" key="1">
    <source>
        <dbReference type="ARBA" id="ARBA00022450"/>
    </source>
</evidence>
<evidence type="ECO:0000313" key="4">
    <source>
        <dbReference type="EMBL" id="OLR92462.1"/>
    </source>
</evidence>
<keyword evidence="2" id="KW-0597">Phosphoprotein</keyword>
<gene>
    <name evidence="4" type="ORF">BJP25_20505</name>
</gene>
<dbReference type="InterPro" id="IPR001227">
    <property type="entry name" value="Ac_transferase_dom_sf"/>
</dbReference>
<feature type="domain" description="Malonyl-CoA:ACP transacylase (MAT)" evidence="3">
    <location>
        <begin position="75"/>
        <end position="368"/>
    </location>
</feature>
<evidence type="ECO:0000256" key="2">
    <source>
        <dbReference type="ARBA" id="ARBA00022553"/>
    </source>
</evidence>
<evidence type="ECO:0000313" key="5">
    <source>
        <dbReference type="Proteomes" id="UP000186040"/>
    </source>
</evidence>
<dbReference type="Gene3D" id="3.40.366.10">
    <property type="entry name" value="Malonyl-Coenzyme A Acyl Carrier Protein, domain 2"/>
    <property type="match status" value="1"/>
</dbReference>
<keyword evidence="5" id="KW-1185">Reference proteome</keyword>
<dbReference type="SMART" id="SM00827">
    <property type="entry name" value="PKS_AT"/>
    <property type="match status" value="1"/>
</dbReference>
<reference evidence="4 5" key="1">
    <citation type="submission" date="2016-10" db="EMBL/GenBank/DDBJ databases">
        <title>The Draft Genome Sequence of Actinokineospora bangkokensis 44EHWT reveals the biosynthetic pathway of antifungal compounds Thailandins with unusual extender unit butylmalonyl-CoA.</title>
        <authorList>
            <person name="Greule A."/>
            <person name="Intra B."/>
            <person name="Flemming S."/>
            <person name="Rommel M.G."/>
            <person name="Panbangred W."/>
            <person name="Bechthold A."/>
        </authorList>
    </citation>
    <scope>NUCLEOTIDE SEQUENCE [LARGE SCALE GENOMIC DNA]</scope>
    <source>
        <strain evidence="4 5">44EHW</strain>
    </source>
</reference>
<dbReference type="STRING" id="1193682.BJP25_20505"/>
<dbReference type="RefSeq" id="WP_075975605.1">
    <property type="nucleotide sequence ID" value="NZ_MKQR01000016.1"/>
</dbReference>
<accession>A0A1Q9LK99</accession>
<dbReference type="OrthoDB" id="4726421at2"/>
<dbReference type="PANTHER" id="PTHR43775:SF37">
    <property type="entry name" value="SI:DKEY-61P9.11"/>
    <property type="match status" value="1"/>
</dbReference>
<dbReference type="PANTHER" id="PTHR43775">
    <property type="entry name" value="FATTY ACID SYNTHASE"/>
    <property type="match status" value="1"/>
</dbReference>
<dbReference type="SUPFAM" id="SSF52151">
    <property type="entry name" value="FabD/lysophospholipase-like"/>
    <property type="match status" value="1"/>
</dbReference>
<dbReference type="InterPro" id="IPR050091">
    <property type="entry name" value="PKS_NRPS_Biosynth_Enz"/>
</dbReference>
<dbReference type="InterPro" id="IPR016035">
    <property type="entry name" value="Acyl_Trfase/lysoPLipase"/>
</dbReference>
<name>A0A1Q9LK99_9PSEU</name>
<keyword evidence="1" id="KW-0596">Phosphopantetheine</keyword>
<protein>
    <recommendedName>
        <fullName evidence="3">Malonyl-CoA:ACP transacylase (MAT) domain-containing protein</fullName>
    </recommendedName>
</protein>
<dbReference type="GO" id="GO:0004312">
    <property type="term" value="F:fatty acid synthase activity"/>
    <property type="evidence" value="ECO:0007669"/>
    <property type="project" value="TreeGrafter"/>
</dbReference>
<sequence>MPTPFVLSAPTRADLLALAGSVGGGVDPRDLAARARQDHPFRVVLLAEGPADLDRLPALAAAATARPEPGPLALLFSGQSSQRLGMGEQLRRAFPVFDAVLAEVEEQVRPLLPAPLREVVAGDDPDPLDRCANAQPALMGVGLGLAELLRVAGVRPDYVCGHSFGEYVAAAATGVWSTQDAATIVARRGLLIDDLPPGGGMVAVEAPEADVTAELPPGVTISAVHSPTSVAVAGPVELVERVAAVFAARGARTARLGVGGAYHSPAVEPVLAPLAEVIAAHPAKPGGVPLVSNTTGGVVPPGDLATPEHWVRHCRQPVLWSGVMSTLVAQGVGTFLDVGPSGALGRLAAAWLPEDRRGSVVASLGAEPDEVTALLTGLARLDARGHHVDWAAVLDALA</sequence>
<dbReference type="EMBL" id="MKQR01000016">
    <property type="protein sequence ID" value="OLR92462.1"/>
    <property type="molecule type" value="Genomic_DNA"/>
</dbReference>
<evidence type="ECO:0000259" key="3">
    <source>
        <dbReference type="SMART" id="SM00827"/>
    </source>
</evidence>
<dbReference type="GO" id="GO:0006633">
    <property type="term" value="P:fatty acid biosynthetic process"/>
    <property type="evidence" value="ECO:0007669"/>
    <property type="project" value="TreeGrafter"/>
</dbReference>
<dbReference type="Proteomes" id="UP000186040">
    <property type="component" value="Unassembled WGS sequence"/>
</dbReference>
<dbReference type="InterPro" id="IPR016036">
    <property type="entry name" value="Malonyl_transacylase_ACP-bd"/>
</dbReference>
<organism evidence="4 5">
    <name type="scientific">Actinokineospora bangkokensis</name>
    <dbReference type="NCBI Taxonomy" id="1193682"/>
    <lineage>
        <taxon>Bacteria</taxon>
        <taxon>Bacillati</taxon>
        <taxon>Actinomycetota</taxon>
        <taxon>Actinomycetes</taxon>
        <taxon>Pseudonocardiales</taxon>
        <taxon>Pseudonocardiaceae</taxon>
        <taxon>Actinokineospora</taxon>
    </lineage>
</organism>
<dbReference type="SUPFAM" id="SSF55048">
    <property type="entry name" value="Probable ACP-binding domain of malonyl-CoA ACP transacylase"/>
    <property type="match status" value="1"/>
</dbReference>
<dbReference type="InterPro" id="IPR014043">
    <property type="entry name" value="Acyl_transferase_dom"/>
</dbReference>
<dbReference type="Pfam" id="PF00698">
    <property type="entry name" value="Acyl_transf_1"/>
    <property type="match status" value="1"/>
</dbReference>
<dbReference type="AlphaFoldDB" id="A0A1Q9LK99"/>
<dbReference type="Gene3D" id="3.30.70.3290">
    <property type="match status" value="1"/>
</dbReference>
<proteinExistence type="predicted"/>